<gene>
    <name evidence="1" type="ORF">EVAR_83048_1</name>
</gene>
<reference evidence="1 2" key="1">
    <citation type="journal article" date="2019" name="Commun. Biol.">
        <title>The bagworm genome reveals a unique fibroin gene that provides high tensile strength.</title>
        <authorList>
            <person name="Kono N."/>
            <person name="Nakamura H."/>
            <person name="Ohtoshi R."/>
            <person name="Tomita M."/>
            <person name="Numata K."/>
            <person name="Arakawa K."/>
        </authorList>
    </citation>
    <scope>NUCLEOTIDE SEQUENCE [LARGE SCALE GENOMIC DNA]</scope>
</reference>
<protein>
    <submittedName>
        <fullName evidence="1">Uncharacterized protein</fullName>
    </submittedName>
</protein>
<evidence type="ECO:0000313" key="2">
    <source>
        <dbReference type="Proteomes" id="UP000299102"/>
    </source>
</evidence>
<dbReference type="EMBL" id="BGZK01000373">
    <property type="protein sequence ID" value="GBP39911.1"/>
    <property type="molecule type" value="Genomic_DNA"/>
</dbReference>
<dbReference type="Proteomes" id="UP000299102">
    <property type="component" value="Unassembled WGS sequence"/>
</dbReference>
<accession>A0A4C1VMN2</accession>
<sequence>MKASEQINDGVSTPAAETKKLCKEYVVTAVHRHSQPQRSHQCVADLVDKNWISVEGRDSGADGKEEWGDRGESETPKLSFIGRNTIAIAVTSHLYSLRLWHLTGRVDSFSCY</sequence>
<evidence type="ECO:0000313" key="1">
    <source>
        <dbReference type="EMBL" id="GBP39911.1"/>
    </source>
</evidence>
<proteinExistence type="predicted"/>
<organism evidence="1 2">
    <name type="scientific">Eumeta variegata</name>
    <name type="common">Bagworm moth</name>
    <name type="synonym">Eumeta japonica</name>
    <dbReference type="NCBI Taxonomy" id="151549"/>
    <lineage>
        <taxon>Eukaryota</taxon>
        <taxon>Metazoa</taxon>
        <taxon>Ecdysozoa</taxon>
        <taxon>Arthropoda</taxon>
        <taxon>Hexapoda</taxon>
        <taxon>Insecta</taxon>
        <taxon>Pterygota</taxon>
        <taxon>Neoptera</taxon>
        <taxon>Endopterygota</taxon>
        <taxon>Lepidoptera</taxon>
        <taxon>Glossata</taxon>
        <taxon>Ditrysia</taxon>
        <taxon>Tineoidea</taxon>
        <taxon>Psychidae</taxon>
        <taxon>Oiketicinae</taxon>
        <taxon>Eumeta</taxon>
    </lineage>
</organism>
<dbReference type="AlphaFoldDB" id="A0A4C1VMN2"/>
<keyword evidence="2" id="KW-1185">Reference proteome</keyword>
<name>A0A4C1VMN2_EUMVA</name>
<comment type="caution">
    <text evidence="1">The sequence shown here is derived from an EMBL/GenBank/DDBJ whole genome shotgun (WGS) entry which is preliminary data.</text>
</comment>